<dbReference type="EMBL" id="BAAAEO010000004">
    <property type="protein sequence ID" value="GAA0560456.1"/>
    <property type="molecule type" value="Genomic_DNA"/>
</dbReference>
<keyword evidence="2 6" id="KW-1003">Cell membrane</keyword>
<accession>A0ABN1E725</accession>
<feature type="transmembrane region" description="Helical" evidence="6">
    <location>
        <begin position="238"/>
        <end position="258"/>
    </location>
</feature>
<gene>
    <name evidence="8" type="ORF">GCM10009098_30680</name>
</gene>
<feature type="transmembrane region" description="Helical" evidence="6">
    <location>
        <begin position="206"/>
        <end position="226"/>
    </location>
</feature>
<evidence type="ECO:0000256" key="4">
    <source>
        <dbReference type="ARBA" id="ARBA00022989"/>
    </source>
</evidence>
<dbReference type="PANTHER" id="PTHR34820:SF4">
    <property type="entry name" value="INNER MEMBRANE PROTEIN YEBZ"/>
    <property type="match status" value="1"/>
</dbReference>
<evidence type="ECO:0000259" key="7">
    <source>
        <dbReference type="Pfam" id="PF05425"/>
    </source>
</evidence>
<dbReference type="Pfam" id="PF05425">
    <property type="entry name" value="CopD"/>
    <property type="match status" value="1"/>
</dbReference>
<feature type="transmembrane region" description="Helical" evidence="6">
    <location>
        <begin position="106"/>
        <end position="125"/>
    </location>
</feature>
<comment type="caution">
    <text evidence="8">The sequence shown here is derived from an EMBL/GenBank/DDBJ whole genome shotgun (WGS) entry which is preliminary data.</text>
</comment>
<feature type="transmembrane region" description="Helical" evidence="6">
    <location>
        <begin position="57"/>
        <end position="77"/>
    </location>
</feature>
<evidence type="ECO:0000256" key="2">
    <source>
        <dbReference type="ARBA" id="ARBA00022475"/>
    </source>
</evidence>
<feature type="transmembrane region" description="Helical" evidence="6">
    <location>
        <begin position="132"/>
        <end position="150"/>
    </location>
</feature>
<evidence type="ECO:0000256" key="5">
    <source>
        <dbReference type="ARBA" id="ARBA00023136"/>
    </source>
</evidence>
<keyword evidence="6" id="KW-0186">Copper</keyword>
<evidence type="ECO:0000313" key="9">
    <source>
        <dbReference type="Proteomes" id="UP001501169"/>
    </source>
</evidence>
<evidence type="ECO:0000256" key="1">
    <source>
        <dbReference type="ARBA" id="ARBA00004651"/>
    </source>
</evidence>
<evidence type="ECO:0000313" key="8">
    <source>
        <dbReference type="EMBL" id="GAA0560456.1"/>
    </source>
</evidence>
<dbReference type="Proteomes" id="UP001501169">
    <property type="component" value="Unassembled WGS sequence"/>
</dbReference>
<feature type="transmembrane region" description="Helical" evidence="6">
    <location>
        <begin position="15"/>
        <end position="36"/>
    </location>
</feature>
<comment type="similarity">
    <text evidence="6">Belongs to the CopD family.</text>
</comment>
<reference evidence="8 9" key="1">
    <citation type="journal article" date="2019" name="Int. J. Syst. Evol. Microbiol.">
        <title>The Global Catalogue of Microorganisms (GCM) 10K type strain sequencing project: providing services to taxonomists for standard genome sequencing and annotation.</title>
        <authorList>
            <consortium name="The Broad Institute Genomics Platform"/>
            <consortium name="The Broad Institute Genome Sequencing Center for Infectious Disease"/>
            <person name="Wu L."/>
            <person name="Ma J."/>
        </authorList>
    </citation>
    <scope>NUCLEOTIDE SEQUENCE [LARGE SCALE GENOMIC DNA]</scope>
    <source>
        <strain evidence="8 9">JCM 14331</strain>
    </source>
</reference>
<sequence>MFSDPWVLALFAYKLASYLAVSGSIGAAFLLLLPALAQRQSKPQIQQQPDNLAFRQWLKRLVLGWSVVGMLLALLYLPLQAGALAEAGIAGMADRLMLQMVWQSAMRTQLLLLLCGFATLWLWAWRVKHSNKVVSITLVSIAALLLAASFSQTGHVASLTGLWQLLLTLHVLAIAAWVGSLLPLWQSCYRLAPDRLLALMQQFGRVAVMVVLVLISCGVLILLQLLDSPAALFVTDYGRLMLLKLMLVAAMLLLAAWHKFNLVKALAQHQNSRLLARSIFIEMLLALLVLVTCSSFTTVVGLAR</sequence>
<comment type="function">
    <text evidence="6">Involved in copper resistance.</text>
</comment>
<feature type="transmembrane region" description="Helical" evidence="6">
    <location>
        <begin position="279"/>
        <end position="303"/>
    </location>
</feature>
<keyword evidence="6" id="KW-0997">Cell inner membrane</keyword>
<proteinExistence type="inferred from homology"/>
<feature type="domain" description="Copper resistance protein D" evidence="7">
    <location>
        <begin position="198"/>
        <end position="293"/>
    </location>
</feature>
<dbReference type="InterPro" id="IPR008457">
    <property type="entry name" value="Cu-R_CopD_dom"/>
</dbReference>
<keyword evidence="9" id="KW-1185">Reference proteome</keyword>
<keyword evidence="5 6" id="KW-0472">Membrane</keyword>
<protein>
    <recommendedName>
        <fullName evidence="6">Copper resistance protein D</fullName>
    </recommendedName>
</protein>
<keyword evidence="3 6" id="KW-0812">Transmembrane</keyword>
<feature type="transmembrane region" description="Helical" evidence="6">
    <location>
        <begin position="162"/>
        <end position="185"/>
    </location>
</feature>
<comment type="subcellular location">
    <subcellularLocation>
        <location evidence="6">Cell inner membrane</location>
        <topology evidence="6">Multi-pass membrane protein</topology>
    </subcellularLocation>
    <subcellularLocation>
        <location evidence="1">Cell membrane</location>
        <topology evidence="1">Multi-pass membrane protein</topology>
    </subcellularLocation>
</comment>
<name>A0ABN1E725_9GAMM</name>
<evidence type="ECO:0000256" key="3">
    <source>
        <dbReference type="ARBA" id="ARBA00022692"/>
    </source>
</evidence>
<evidence type="ECO:0000256" key="6">
    <source>
        <dbReference type="RuleBase" id="RU369037"/>
    </source>
</evidence>
<dbReference type="InterPro" id="IPR032694">
    <property type="entry name" value="CopC/D"/>
</dbReference>
<dbReference type="PANTHER" id="PTHR34820">
    <property type="entry name" value="INNER MEMBRANE PROTEIN YEBZ"/>
    <property type="match status" value="1"/>
</dbReference>
<keyword evidence="4 6" id="KW-1133">Transmembrane helix</keyword>
<dbReference type="RefSeq" id="WP_226767342.1">
    <property type="nucleotide sequence ID" value="NZ_BAAAEO010000004.1"/>
</dbReference>
<organism evidence="8 9">
    <name type="scientific">Rheinheimera aquimaris</name>
    <dbReference type="NCBI Taxonomy" id="412437"/>
    <lineage>
        <taxon>Bacteria</taxon>
        <taxon>Pseudomonadati</taxon>
        <taxon>Pseudomonadota</taxon>
        <taxon>Gammaproteobacteria</taxon>
        <taxon>Chromatiales</taxon>
        <taxon>Chromatiaceae</taxon>
        <taxon>Rheinheimera</taxon>
    </lineage>
</organism>